<reference evidence="11 12" key="1">
    <citation type="journal article" date="2024" name="Nat. Commun.">
        <title>Phylogenomics reveals the evolutionary origins of lichenization in chlorophyte algae.</title>
        <authorList>
            <person name="Puginier C."/>
            <person name="Libourel C."/>
            <person name="Otte J."/>
            <person name="Skaloud P."/>
            <person name="Haon M."/>
            <person name="Grisel S."/>
            <person name="Petersen M."/>
            <person name="Berrin J.G."/>
            <person name="Delaux P.M."/>
            <person name="Dal Grande F."/>
            <person name="Keller J."/>
        </authorList>
    </citation>
    <scope>NUCLEOTIDE SEQUENCE [LARGE SCALE GENOMIC DNA]</scope>
    <source>
        <strain evidence="11 12">SAG 2523</strain>
    </source>
</reference>
<keyword evidence="5" id="KW-0809">Transit peptide</keyword>
<sequence>MALLASVPTITGTFSQTQQRHPKVQLRSTVSCSAEPTDRRRALQLLTSLPLLAAAAPALALGADRDISDEPEGSQSMDQARDTDENQKARFSMTESEGMTPDMHKKRIKESLSRLQKNVASDMKKKHFPAVSNDLRGQMSTLRFDLDALNASISDKAARKKAQKVQNEAMKALETLDYLARTNAANDIEKAYQVAFTQLQQVVSSLG</sequence>
<dbReference type="EMBL" id="JALJOV010000524">
    <property type="protein sequence ID" value="KAK9863043.1"/>
    <property type="molecule type" value="Genomic_DNA"/>
</dbReference>
<dbReference type="GO" id="GO:0019898">
    <property type="term" value="C:extrinsic component of membrane"/>
    <property type="evidence" value="ECO:0007669"/>
    <property type="project" value="InterPro"/>
</dbReference>
<evidence type="ECO:0000256" key="7">
    <source>
        <dbReference type="ARBA" id="ARBA00023136"/>
    </source>
</evidence>
<evidence type="ECO:0000256" key="6">
    <source>
        <dbReference type="ARBA" id="ARBA00023078"/>
    </source>
</evidence>
<protein>
    <submittedName>
        <fullName evidence="11">Uncharacterized protein</fullName>
    </submittedName>
</protein>
<dbReference type="AlphaFoldDB" id="A0AAW1T2D1"/>
<evidence type="ECO:0000256" key="3">
    <source>
        <dbReference type="ARBA" id="ARBA00022531"/>
    </source>
</evidence>
<dbReference type="GO" id="GO:0009535">
    <property type="term" value="C:chloroplast thylakoid membrane"/>
    <property type="evidence" value="ECO:0007669"/>
    <property type="project" value="UniProtKB-SubCell"/>
</dbReference>
<dbReference type="Pfam" id="PF05757">
    <property type="entry name" value="PsbQ"/>
    <property type="match status" value="1"/>
</dbReference>
<comment type="caution">
    <text evidence="11">The sequence shown here is derived from an EMBL/GenBank/DDBJ whole genome shotgun (WGS) entry which is preliminary data.</text>
</comment>
<dbReference type="GO" id="GO:0009654">
    <property type="term" value="C:photosystem II oxygen evolving complex"/>
    <property type="evidence" value="ECO:0007669"/>
    <property type="project" value="InterPro"/>
</dbReference>
<feature type="region of interest" description="Disordered" evidence="10">
    <location>
        <begin position="65"/>
        <end position="104"/>
    </location>
</feature>
<evidence type="ECO:0000256" key="9">
    <source>
        <dbReference type="ARBA" id="ARBA00035649"/>
    </source>
</evidence>
<evidence type="ECO:0000256" key="8">
    <source>
        <dbReference type="ARBA" id="ARBA00023276"/>
    </source>
</evidence>
<keyword evidence="12" id="KW-1185">Reference proteome</keyword>
<accession>A0AAW1T2D1</accession>
<evidence type="ECO:0000313" key="11">
    <source>
        <dbReference type="EMBL" id="KAK9863043.1"/>
    </source>
</evidence>
<keyword evidence="7" id="KW-0472">Membrane</keyword>
<dbReference type="PANTHER" id="PTHR33399:SF3">
    <property type="entry name" value="OXYGEN-EVOLVING ENHANCER PROTEIN 3-1, CHLOROPLASTIC"/>
    <property type="match status" value="1"/>
</dbReference>
<dbReference type="GO" id="GO:0009767">
    <property type="term" value="P:photosynthetic electron transport chain"/>
    <property type="evidence" value="ECO:0007669"/>
    <property type="project" value="TreeGrafter"/>
</dbReference>
<keyword evidence="3" id="KW-0602">Photosynthesis</keyword>
<evidence type="ECO:0000256" key="5">
    <source>
        <dbReference type="ARBA" id="ARBA00022946"/>
    </source>
</evidence>
<name>A0AAW1T2D1_9CHLO</name>
<keyword evidence="6" id="KW-0793">Thylakoid</keyword>
<dbReference type="GO" id="GO:0005509">
    <property type="term" value="F:calcium ion binding"/>
    <property type="evidence" value="ECO:0007669"/>
    <property type="project" value="InterPro"/>
</dbReference>
<dbReference type="Gene3D" id="1.20.120.290">
    <property type="entry name" value="Oxygen-evolving enhancer protein 3 (PsbQ), four-helix up-down bundle"/>
    <property type="match status" value="1"/>
</dbReference>
<dbReference type="InterPro" id="IPR023222">
    <property type="entry name" value="PsbQ-like_dom_sf"/>
</dbReference>
<evidence type="ECO:0000256" key="10">
    <source>
        <dbReference type="SAM" id="MobiDB-lite"/>
    </source>
</evidence>
<gene>
    <name evidence="11" type="ORF">WJX84_009909</name>
</gene>
<dbReference type="PANTHER" id="PTHR33399">
    <property type="entry name" value="OXYGEN-EVOLVING ENHANCER PROTEIN 3-1, CHLOROPLASTIC"/>
    <property type="match status" value="1"/>
</dbReference>
<organism evidence="11 12">
    <name type="scientific">Apatococcus fuscideae</name>
    <dbReference type="NCBI Taxonomy" id="2026836"/>
    <lineage>
        <taxon>Eukaryota</taxon>
        <taxon>Viridiplantae</taxon>
        <taxon>Chlorophyta</taxon>
        <taxon>core chlorophytes</taxon>
        <taxon>Trebouxiophyceae</taxon>
        <taxon>Chlorellales</taxon>
        <taxon>Chlorellaceae</taxon>
        <taxon>Apatococcus</taxon>
    </lineage>
</organism>
<keyword evidence="2" id="KW-0150">Chloroplast</keyword>
<evidence type="ECO:0000313" key="12">
    <source>
        <dbReference type="Proteomes" id="UP001485043"/>
    </source>
</evidence>
<comment type="similarity">
    <text evidence="9">Belongs to the PsbQ family.</text>
</comment>
<feature type="compositionally biased region" description="Basic and acidic residues" evidence="10">
    <location>
        <begin position="79"/>
        <end position="88"/>
    </location>
</feature>
<comment type="subcellular location">
    <subcellularLocation>
        <location evidence="1">Plastid</location>
        <location evidence="1">Chloroplast thylakoid membrane</location>
    </subcellularLocation>
</comment>
<keyword evidence="8" id="KW-0604">Photosystem II</keyword>
<evidence type="ECO:0000256" key="1">
    <source>
        <dbReference type="ARBA" id="ARBA00004334"/>
    </source>
</evidence>
<evidence type="ECO:0000256" key="4">
    <source>
        <dbReference type="ARBA" id="ARBA00022640"/>
    </source>
</evidence>
<dbReference type="InterPro" id="IPR054099">
    <property type="entry name" value="PSII_PsbQ_pln"/>
</dbReference>
<evidence type="ECO:0000256" key="2">
    <source>
        <dbReference type="ARBA" id="ARBA00022528"/>
    </source>
</evidence>
<dbReference type="SUPFAM" id="SSF101112">
    <property type="entry name" value="Oxygen-evolving enhancer protein 3"/>
    <property type="match status" value="1"/>
</dbReference>
<dbReference type="Proteomes" id="UP001485043">
    <property type="component" value="Unassembled WGS sequence"/>
</dbReference>
<keyword evidence="4" id="KW-0934">Plastid</keyword>
<dbReference type="InterPro" id="IPR008797">
    <property type="entry name" value="PSII_PsbQ"/>
</dbReference>
<proteinExistence type="inferred from homology"/>